<evidence type="ECO:0008006" key="3">
    <source>
        <dbReference type="Google" id="ProtNLM"/>
    </source>
</evidence>
<evidence type="ECO:0000313" key="1">
    <source>
        <dbReference type="EMBL" id="AEW86881.1"/>
    </source>
</evidence>
<dbReference type="KEGG" id="fco:FCOL_10370"/>
<gene>
    <name evidence="1" type="ordered locus">FCOL_10370</name>
</gene>
<keyword evidence="2" id="KW-1185">Reference proteome</keyword>
<protein>
    <recommendedName>
        <fullName evidence="3">T9SS C-terminal target domain-containing protein</fullName>
    </recommendedName>
</protein>
<reference evidence="1 2" key="1">
    <citation type="journal article" date="2012" name="J. Bacteriol.">
        <title>Genome Sequence of the Fish Pathogen Flavobacterium columnare ATCC 49512.</title>
        <authorList>
            <person name="Tekedar H.C."/>
            <person name="Karsi A."/>
            <person name="Gillaspy A.F."/>
            <person name="Dyer D.W."/>
            <person name="Benton N.R."/>
            <person name="Zaitshik J."/>
            <person name="Vamenta S."/>
            <person name="Banes M.M."/>
            <person name="Gulsoy N."/>
            <person name="Aboko-Cole M."/>
            <person name="Waldbieser G.C."/>
            <person name="Lawrence M.L."/>
        </authorList>
    </citation>
    <scope>NUCLEOTIDE SEQUENCE [LARGE SCALE GENOMIC DNA]</scope>
    <source>
        <strain evidence="2">ATCC 49512 / CIP 103533 / TG 44/87</strain>
    </source>
</reference>
<dbReference type="HOGENOM" id="CLU_471564_0_0_10"/>
<name>G8X5N7_FLACA</name>
<accession>G8X5N7</accession>
<sequence>MYVMRKKTIFLFYFLFFLSSKNYSQLYVGGDPNKYFFVQDVLVTVQGNVNLASSEGNFFLRKEGQLMQTSSGTSTNVGLGNLSVFQEGTVNNFQYNYWCSPVGEPSSTTGNSKFGISRLKLPLTSLGKSDAVITSGLDGVSTNGGLTIAKRWIHTYQQSSVYNGWVFKGDAIDIKAGEGFSMKGTMGTDNMIPMTGLTQNNSGSNQRYDFRGKPNSGDIKVPIADGKLTLTGNPYPSAIDLNLFLNDPANVPFSDGTALFWEHDKTVNSHYLGEYRGGYGVYNATTSVYTPAVFYTYDSAGNKGAIYSSPGHDYKRRFSPIGQGFMVRGKANGELTIKNSHRVFVKENVVNTTSQFERNTNNKNINSFYPPIPNVAGVDYTKERVANPNIKLKVSFCEGVATKELALVLMNGCEVGVDRGDSKSPSIYSKDINLTINQESFIHDCRPFNENTKYSLKCVSDQDCVFRIQKASEEGMENSKIYLHNIKEDQYYDLNGDPVGFFVKKGEDYETYEIVFDKKSEVLNTDEIKLAQDLIVYYNKEQRSIIIDNKQEHDLQEVCLLDLTGKSIKCASLQSNEKSKYTLAVDHIQTQTYIVKIQDKLKRIVSKKIIIN</sequence>
<dbReference type="eggNOG" id="COG1345">
    <property type="taxonomic scope" value="Bacteria"/>
</dbReference>
<dbReference type="Proteomes" id="UP000005638">
    <property type="component" value="Chromosome"/>
</dbReference>
<dbReference type="STRING" id="1041826.FCOL_10370"/>
<dbReference type="AlphaFoldDB" id="G8X5N7"/>
<evidence type="ECO:0000313" key="2">
    <source>
        <dbReference type="Proteomes" id="UP000005638"/>
    </source>
</evidence>
<proteinExistence type="predicted"/>
<dbReference type="EMBL" id="CP003222">
    <property type="protein sequence ID" value="AEW86881.1"/>
    <property type="molecule type" value="Genomic_DNA"/>
</dbReference>
<organism evidence="1 2">
    <name type="scientific">Flavobacterium columnare (strain ATCC 49512 / CIP 103533 / TG 44/87)</name>
    <dbReference type="NCBI Taxonomy" id="1041826"/>
    <lineage>
        <taxon>Bacteria</taxon>
        <taxon>Pseudomonadati</taxon>
        <taxon>Bacteroidota</taxon>
        <taxon>Flavobacteriia</taxon>
        <taxon>Flavobacteriales</taxon>
        <taxon>Flavobacteriaceae</taxon>
        <taxon>Flavobacterium</taxon>
    </lineage>
</organism>